<dbReference type="PANTHER" id="PTHR30118:SF15">
    <property type="entry name" value="TRANSCRIPTIONAL REGULATORY PROTEIN"/>
    <property type="match status" value="1"/>
</dbReference>
<keyword evidence="2" id="KW-0805">Transcription regulation</keyword>
<dbReference type="InterPro" id="IPR005119">
    <property type="entry name" value="LysR_subst-bd"/>
</dbReference>
<dbReference type="PRINTS" id="PR00039">
    <property type="entry name" value="HTHLYSR"/>
</dbReference>
<accession>A0A399FUI7</accession>
<dbReference type="Pfam" id="PF00126">
    <property type="entry name" value="HTH_1"/>
    <property type="match status" value="1"/>
</dbReference>
<keyword evidence="6" id="KW-1185">Reference proteome</keyword>
<dbReference type="PROSITE" id="PS50931">
    <property type="entry name" value="HTH_LYSR"/>
    <property type="match status" value="1"/>
</dbReference>
<evidence type="ECO:0000256" key="3">
    <source>
        <dbReference type="ARBA" id="ARBA00023125"/>
    </source>
</evidence>
<dbReference type="RefSeq" id="WP_068691586.1">
    <property type="nucleotide sequence ID" value="NZ_CP063196.1"/>
</dbReference>
<gene>
    <name evidence="5" type="ORF">NI17_018875</name>
</gene>
<dbReference type="CDD" id="cd08417">
    <property type="entry name" value="PBP2_Nitroaromatics_like"/>
    <property type="match status" value="1"/>
</dbReference>
<dbReference type="GO" id="GO:0003700">
    <property type="term" value="F:DNA-binding transcription factor activity"/>
    <property type="evidence" value="ECO:0007669"/>
    <property type="project" value="InterPro"/>
</dbReference>
<dbReference type="InterPro" id="IPR050389">
    <property type="entry name" value="LysR-type_TF"/>
</dbReference>
<dbReference type="EMBL" id="CP063196">
    <property type="protein sequence ID" value="UOE18820.1"/>
    <property type="molecule type" value="Genomic_DNA"/>
</dbReference>
<dbReference type="InterPro" id="IPR036388">
    <property type="entry name" value="WH-like_DNA-bd_sf"/>
</dbReference>
<dbReference type="Gene3D" id="3.40.190.10">
    <property type="entry name" value="Periplasmic binding protein-like II"/>
    <property type="match status" value="2"/>
</dbReference>
<dbReference type="SUPFAM" id="SSF46785">
    <property type="entry name" value="Winged helix' DNA-binding domain"/>
    <property type="match status" value="1"/>
</dbReference>
<keyword evidence="3" id="KW-0238">DNA-binding</keyword>
<dbReference type="SUPFAM" id="SSF53850">
    <property type="entry name" value="Periplasmic binding protein-like II"/>
    <property type="match status" value="1"/>
</dbReference>
<evidence type="ECO:0000313" key="5">
    <source>
        <dbReference type="EMBL" id="UOE18820.1"/>
    </source>
</evidence>
<dbReference type="KEGG" id="thao:NI17_018875"/>
<dbReference type="OrthoDB" id="8717159at2"/>
<evidence type="ECO:0000313" key="6">
    <source>
        <dbReference type="Proteomes" id="UP000265719"/>
    </source>
</evidence>
<dbReference type="InterPro" id="IPR037402">
    <property type="entry name" value="YidZ_PBP2"/>
</dbReference>
<keyword evidence="4" id="KW-0804">Transcription</keyword>
<dbReference type="AlphaFoldDB" id="A0A399FUI7"/>
<evidence type="ECO:0000256" key="4">
    <source>
        <dbReference type="ARBA" id="ARBA00023163"/>
    </source>
</evidence>
<dbReference type="InterPro" id="IPR036390">
    <property type="entry name" value="WH_DNA-bd_sf"/>
</dbReference>
<evidence type="ECO:0000256" key="2">
    <source>
        <dbReference type="ARBA" id="ARBA00023015"/>
    </source>
</evidence>
<reference evidence="5" key="1">
    <citation type="submission" date="2020-10" db="EMBL/GenBank/DDBJ databases">
        <title>De novo genome project of the cellulose decomposer Thermobifida halotolerans type strain.</title>
        <authorList>
            <person name="Nagy I."/>
            <person name="Horvath B."/>
            <person name="Kukolya J."/>
            <person name="Nagy I."/>
            <person name="Orsini M."/>
        </authorList>
    </citation>
    <scope>NUCLEOTIDE SEQUENCE</scope>
    <source>
        <strain evidence="5">DSM 44931</strain>
    </source>
</reference>
<name>A0A399FUI7_9ACTN</name>
<dbReference type="InterPro" id="IPR000847">
    <property type="entry name" value="LysR_HTH_N"/>
</dbReference>
<dbReference type="Proteomes" id="UP000265719">
    <property type="component" value="Chromosome"/>
</dbReference>
<comment type="similarity">
    <text evidence="1">Belongs to the LysR transcriptional regulatory family.</text>
</comment>
<protein>
    <submittedName>
        <fullName evidence="5">LysR family transcriptional regulator</fullName>
    </submittedName>
</protein>
<sequence>MNNLANLDLNLLTALHALLQERNVTRAAERVGLSQPAMSAALGRLRRHFGDDLLIRVGNRFELSSLGRELAGHTGLACQVLERLFSARVGFDPMTSEREFTLVTSDYPLAVLGSALTEALRERAPRVRLRLPQVSRGAVEDIDTTLRSVDGVLMPHGILGDLPAVDLYQDRWVCMVSDSNTAVGDRLTIEHVRTLPWIVTYQRPTSYAPAAEQFGMLDIEPHIEIRVEGFLSLPLLVAGTDRIALVQERLARRLLPLGGFRIMDCPFEVTPLVEAFWWHPVHRHDPGHLWLRDFLAEVGRSVGASVPAPVD</sequence>
<proteinExistence type="inferred from homology"/>
<organism evidence="5 6">
    <name type="scientific">Thermobifida halotolerans</name>
    <dbReference type="NCBI Taxonomy" id="483545"/>
    <lineage>
        <taxon>Bacteria</taxon>
        <taxon>Bacillati</taxon>
        <taxon>Actinomycetota</taxon>
        <taxon>Actinomycetes</taxon>
        <taxon>Streptosporangiales</taxon>
        <taxon>Nocardiopsidaceae</taxon>
        <taxon>Thermobifida</taxon>
    </lineage>
</organism>
<evidence type="ECO:0000256" key="1">
    <source>
        <dbReference type="ARBA" id="ARBA00009437"/>
    </source>
</evidence>
<dbReference type="Gene3D" id="1.10.10.10">
    <property type="entry name" value="Winged helix-like DNA-binding domain superfamily/Winged helix DNA-binding domain"/>
    <property type="match status" value="1"/>
</dbReference>
<dbReference type="Pfam" id="PF03466">
    <property type="entry name" value="LysR_substrate"/>
    <property type="match status" value="1"/>
</dbReference>
<dbReference type="GO" id="GO:0003677">
    <property type="term" value="F:DNA binding"/>
    <property type="evidence" value="ECO:0007669"/>
    <property type="project" value="UniProtKB-KW"/>
</dbReference>
<dbReference type="PANTHER" id="PTHR30118">
    <property type="entry name" value="HTH-TYPE TRANSCRIPTIONAL REGULATOR LEUO-RELATED"/>
    <property type="match status" value="1"/>
</dbReference>